<dbReference type="SMART" id="SM00382">
    <property type="entry name" value="AAA"/>
    <property type="match status" value="1"/>
</dbReference>
<sequence>MPCPSGGFAMTLTLRQVTVRIPLTPGRSVHAVTAADLVVRRGTVHGLIGESGSGKSMLAATVTGLLPKHAQMTGEVSLELDDRTLTTREIWGSRGHTVAWVPPSAMTYFTPVRRIGPQLAETIRYLGTTHDPAELVTRVGLEPAALQQYPHELSGGMAQRAAMAFALAGDPAFIIADEPTSALDAERAAAILRLLGDFAADGGSVLLVTHDLTALRKSGICTDISVMHASRIVETGSAGTVLDAPGEQYTKDLLAALPENGLSPLPYTTPELVNLPADYRYGPP</sequence>
<keyword evidence="8" id="KW-1278">Translocase</keyword>
<comment type="subcellular location">
    <subcellularLocation>
        <location evidence="1">Cell membrane</location>
        <topology evidence="1">Peripheral membrane protein</topology>
    </subcellularLocation>
</comment>
<keyword evidence="18" id="KW-1185">Reference proteome</keyword>
<evidence type="ECO:0000256" key="9">
    <source>
        <dbReference type="ARBA" id="ARBA00023065"/>
    </source>
</evidence>
<evidence type="ECO:0000256" key="6">
    <source>
        <dbReference type="ARBA" id="ARBA00022741"/>
    </source>
</evidence>
<evidence type="ECO:0000256" key="11">
    <source>
        <dbReference type="ARBA" id="ARBA00023136"/>
    </source>
</evidence>
<comment type="subunit">
    <text evidence="12">The complex is composed of two ATP-binding proteins (NikD and NikE), two transmembrane proteins (NikB and NikC) and a solute-binding protein (NikA).</text>
</comment>
<reference evidence="17 18" key="1">
    <citation type="submission" date="2019-09" db="EMBL/GenBank/DDBJ databases">
        <authorList>
            <person name="Wang X."/>
        </authorList>
    </citation>
    <scope>NUCLEOTIDE SEQUENCE [LARGE SCALE GENOMIC DNA]</scope>
    <source>
        <strain evidence="17 18">CICC 11023</strain>
    </source>
</reference>
<name>A0A5N0DTU3_9NOCA</name>
<dbReference type="PROSITE" id="PS50893">
    <property type="entry name" value="ABC_TRANSPORTER_2"/>
    <property type="match status" value="1"/>
</dbReference>
<keyword evidence="5" id="KW-0533">Nickel</keyword>
<dbReference type="EMBL" id="VXLC01000033">
    <property type="protein sequence ID" value="KAA8880507.1"/>
    <property type="molecule type" value="Genomic_DNA"/>
</dbReference>
<evidence type="ECO:0000256" key="10">
    <source>
        <dbReference type="ARBA" id="ARBA00023112"/>
    </source>
</evidence>
<keyword evidence="7 17" id="KW-0067">ATP-binding</keyword>
<dbReference type="SUPFAM" id="SSF52540">
    <property type="entry name" value="P-loop containing nucleoside triphosphate hydrolases"/>
    <property type="match status" value="1"/>
</dbReference>
<evidence type="ECO:0000256" key="3">
    <source>
        <dbReference type="ARBA" id="ARBA00022448"/>
    </source>
</evidence>
<evidence type="ECO:0000256" key="5">
    <source>
        <dbReference type="ARBA" id="ARBA00022596"/>
    </source>
</evidence>
<dbReference type="GO" id="GO:0015413">
    <property type="term" value="F:ABC-type nickel transporter activity"/>
    <property type="evidence" value="ECO:0007669"/>
    <property type="project" value="UniProtKB-EC"/>
</dbReference>
<dbReference type="EC" id="7.2.2.11" evidence="13"/>
<keyword evidence="9" id="KW-0406">Ion transport</keyword>
<keyword evidence="11" id="KW-0472">Membrane</keyword>
<evidence type="ECO:0000256" key="8">
    <source>
        <dbReference type="ARBA" id="ARBA00022967"/>
    </source>
</evidence>
<protein>
    <recommendedName>
        <fullName evidence="14">Nickel import system ATP-binding protein NikD</fullName>
        <ecNumber evidence="13">7.2.2.11</ecNumber>
    </recommendedName>
</protein>
<evidence type="ECO:0000256" key="12">
    <source>
        <dbReference type="ARBA" id="ARBA00038669"/>
    </source>
</evidence>
<dbReference type="Proteomes" id="UP000323876">
    <property type="component" value="Unassembled WGS sequence"/>
</dbReference>
<comment type="caution">
    <text evidence="17">The sequence shown here is derived from an EMBL/GenBank/DDBJ whole genome shotgun (WGS) entry which is preliminary data.</text>
</comment>
<evidence type="ECO:0000256" key="1">
    <source>
        <dbReference type="ARBA" id="ARBA00004202"/>
    </source>
</evidence>
<dbReference type="OrthoDB" id="8036461at2"/>
<keyword evidence="10" id="KW-0921">Nickel transport</keyword>
<comment type="catalytic activity">
    <reaction evidence="15">
        <text>Ni(2+)(out) + ATP + H2O = Ni(2+)(in) + ADP + phosphate + H(+)</text>
        <dbReference type="Rhea" id="RHEA:15557"/>
        <dbReference type="ChEBI" id="CHEBI:15377"/>
        <dbReference type="ChEBI" id="CHEBI:15378"/>
        <dbReference type="ChEBI" id="CHEBI:30616"/>
        <dbReference type="ChEBI" id="CHEBI:43474"/>
        <dbReference type="ChEBI" id="CHEBI:49786"/>
        <dbReference type="ChEBI" id="CHEBI:456216"/>
        <dbReference type="EC" id="7.2.2.11"/>
    </reaction>
    <physiologicalReaction direction="left-to-right" evidence="15">
        <dbReference type="Rhea" id="RHEA:15558"/>
    </physiologicalReaction>
</comment>
<evidence type="ECO:0000256" key="2">
    <source>
        <dbReference type="ARBA" id="ARBA00005417"/>
    </source>
</evidence>
<organism evidence="17 18">
    <name type="scientific">Nocardia colli</name>
    <dbReference type="NCBI Taxonomy" id="2545717"/>
    <lineage>
        <taxon>Bacteria</taxon>
        <taxon>Bacillati</taxon>
        <taxon>Actinomycetota</taxon>
        <taxon>Actinomycetes</taxon>
        <taxon>Mycobacteriales</taxon>
        <taxon>Nocardiaceae</taxon>
        <taxon>Nocardia</taxon>
    </lineage>
</organism>
<evidence type="ECO:0000256" key="15">
    <source>
        <dbReference type="ARBA" id="ARBA00048610"/>
    </source>
</evidence>
<keyword evidence="6" id="KW-0547">Nucleotide-binding</keyword>
<dbReference type="InterPro" id="IPR003593">
    <property type="entry name" value="AAA+_ATPase"/>
</dbReference>
<dbReference type="PANTHER" id="PTHR43297">
    <property type="entry name" value="OLIGOPEPTIDE TRANSPORT ATP-BINDING PROTEIN APPD"/>
    <property type="match status" value="1"/>
</dbReference>
<comment type="similarity">
    <text evidence="2">Belongs to the ABC transporter superfamily.</text>
</comment>
<proteinExistence type="inferred from homology"/>
<dbReference type="Gene3D" id="3.40.50.300">
    <property type="entry name" value="P-loop containing nucleotide triphosphate hydrolases"/>
    <property type="match status" value="1"/>
</dbReference>
<evidence type="ECO:0000313" key="17">
    <source>
        <dbReference type="EMBL" id="KAA8880507.1"/>
    </source>
</evidence>
<dbReference type="PANTHER" id="PTHR43297:SF13">
    <property type="entry name" value="NICKEL ABC TRANSPORTER, ATP-BINDING PROTEIN"/>
    <property type="match status" value="1"/>
</dbReference>
<evidence type="ECO:0000259" key="16">
    <source>
        <dbReference type="PROSITE" id="PS50893"/>
    </source>
</evidence>
<evidence type="ECO:0000256" key="4">
    <source>
        <dbReference type="ARBA" id="ARBA00022475"/>
    </source>
</evidence>
<evidence type="ECO:0000256" key="7">
    <source>
        <dbReference type="ARBA" id="ARBA00022840"/>
    </source>
</evidence>
<dbReference type="AlphaFoldDB" id="A0A5N0DTU3"/>
<keyword evidence="3" id="KW-0813">Transport</keyword>
<dbReference type="InterPro" id="IPR003439">
    <property type="entry name" value="ABC_transporter-like_ATP-bd"/>
</dbReference>
<dbReference type="InterPro" id="IPR050388">
    <property type="entry name" value="ABC_Ni/Peptide_Import"/>
</dbReference>
<feature type="domain" description="ABC transporter" evidence="16">
    <location>
        <begin position="12"/>
        <end position="254"/>
    </location>
</feature>
<evidence type="ECO:0000256" key="14">
    <source>
        <dbReference type="ARBA" id="ARBA00044143"/>
    </source>
</evidence>
<evidence type="ECO:0000313" key="18">
    <source>
        <dbReference type="Proteomes" id="UP000323876"/>
    </source>
</evidence>
<dbReference type="InterPro" id="IPR027417">
    <property type="entry name" value="P-loop_NTPase"/>
</dbReference>
<gene>
    <name evidence="17" type="ORF">F3087_41090</name>
</gene>
<dbReference type="GO" id="GO:0005886">
    <property type="term" value="C:plasma membrane"/>
    <property type="evidence" value="ECO:0007669"/>
    <property type="project" value="UniProtKB-SubCell"/>
</dbReference>
<dbReference type="Pfam" id="PF00005">
    <property type="entry name" value="ABC_tran"/>
    <property type="match status" value="1"/>
</dbReference>
<evidence type="ECO:0000256" key="13">
    <source>
        <dbReference type="ARBA" id="ARBA00039098"/>
    </source>
</evidence>
<dbReference type="GO" id="GO:0005524">
    <property type="term" value="F:ATP binding"/>
    <property type="evidence" value="ECO:0007669"/>
    <property type="project" value="UniProtKB-KW"/>
</dbReference>
<keyword evidence="4" id="KW-1003">Cell membrane</keyword>
<dbReference type="GO" id="GO:0016887">
    <property type="term" value="F:ATP hydrolysis activity"/>
    <property type="evidence" value="ECO:0007669"/>
    <property type="project" value="InterPro"/>
</dbReference>
<accession>A0A5N0DTU3</accession>